<dbReference type="RefSeq" id="XP_024665139.1">
    <property type="nucleotide sequence ID" value="XM_024809371.1"/>
</dbReference>
<feature type="binding site" evidence="10">
    <location>
        <position position="183"/>
    </location>
    <ligand>
        <name>S-adenosyl-L-methionine</name>
        <dbReference type="ChEBI" id="CHEBI:59789"/>
    </ligand>
</feature>
<feature type="domain" description="tRNA (adenine(58)-N(1))-methyltransferase catalytic subunit TRM61 C-terminal" evidence="11">
    <location>
        <begin position="64"/>
        <end position="323"/>
    </location>
</feature>
<dbReference type="STRING" id="45607.A0A2T0FJM2"/>
<dbReference type="GO" id="GO:0030488">
    <property type="term" value="P:tRNA methylation"/>
    <property type="evidence" value="ECO:0007669"/>
    <property type="project" value="InterPro"/>
</dbReference>
<dbReference type="AlphaFoldDB" id="A0A2T0FJM2"/>
<sequence length="333" mass="38116">MSFVEDKQKIEEGDHVLAWMTRSDVRPIKVQSGELLNNRYGPFKHEDMVGRSFGAQQASSANQGFIHLLSPTPELWSLSLPHRTQIIYGPDASYIVHRLKIRPSSVVIEAGTGSGALTHALARTVSKSGKIFTFEYHESRCEQARAEFESHGLSEIVQITHRNVCEDGFAIDTDIKASAVFLDLPAPWTAIPHLFEHVDRSRAVHICCFSPCIEQVIKNIYALQAAGFQHIEMVENQARRWEGHQTMVRTVEESMDLLRDIRRRRQDGMDFRHGRVEKRKLDNYNPWGKGTRVREGDEGYNWRPVSWMETDIKSHTSYLTFAILPPTSPDKYK</sequence>
<evidence type="ECO:0000256" key="8">
    <source>
        <dbReference type="ARBA" id="ARBA00023242"/>
    </source>
</evidence>
<evidence type="ECO:0000256" key="10">
    <source>
        <dbReference type="PIRSR" id="PIRSR017269-1"/>
    </source>
</evidence>
<evidence type="ECO:0000313" key="12">
    <source>
        <dbReference type="EMBL" id="PRT55194.1"/>
    </source>
</evidence>
<keyword evidence="4 9" id="KW-0489">Methyltransferase</keyword>
<reference evidence="12 13" key="1">
    <citation type="submission" date="2017-04" db="EMBL/GenBank/DDBJ databases">
        <title>Genome sequencing of [Candida] sorbophila.</title>
        <authorList>
            <person name="Ahn J.O."/>
        </authorList>
    </citation>
    <scope>NUCLEOTIDE SEQUENCE [LARGE SCALE GENOMIC DNA]</scope>
    <source>
        <strain evidence="12 13">DS02</strain>
    </source>
</reference>
<dbReference type="PANTHER" id="PTHR12133:SF2">
    <property type="entry name" value="TRNA (ADENINE(58)-N(1))-METHYLTRANSFERASE CATALYTIC SUBUNIT TRMT61A"/>
    <property type="match status" value="1"/>
</dbReference>
<dbReference type="FunFam" id="3.10.330.20:FF:000002">
    <property type="entry name" value="tRNA (adenine(58)-N(1))-methyltransferase catalytic subunit TRMT61A"/>
    <property type="match status" value="1"/>
</dbReference>
<comment type="similarity">
    <text evidence="9">Belongs to the class I-like SAM-binding methyltransferase superfamily. TRM61 family.</text>
</comment>
<feature type="binding site" evidence="10">
    <location>
        <begin position="114"/>
        <end position="117"/>
    </location>
    <ligand>
        <name>S-adenosyl-L-methionine</name>
        <dbReference type="ChEBI" id="CHEBI:59789"/>
    </ligand>
</feature>
<dbReference type="PROSITE" id="PS51620">
    <property type="entry name" value="SAM_TRM61"/>
    <property type="match status" value="1"/>
</dbReference>
<dbReference type="OrthoDB" id="1925287at2759"/>
<gene>
    <name evidence="12" type="ORF">B9G98_02814</name>
</gene>
<dbReference type="InterPro" id="IPR029063">
    <property type="entry name" value="SAM-dependent_MTases_sf"/>
</dbReference>
<comment type="caution">
    <text evidence="12">The sequence shown here is derived from an EMBL/GenBank/DDBJ whole genome shotgun (WGS) entry which is preliminary data.</text>
</comment>
<dbReference type="Proteomes" id="UP000238350">
    <property type="component" value="Unassembled WGS sequence"/>
</dbReference>
<protein>
    <recommendedName>
        <fullName evidence="3 9">tRNA (adenine(58)-N(1))-methyltransferase catalytic subunit TRM61</fullName>
        <ecNumber evidence="2 9">2.1.1.220</ecNumber>
    </recommendedName>
</protein>
<evidence type="ECO:0000256" key="4">
    <source>
        <dbReference type="ARBA" id="ARBA00022603"/>
    </source>
</evidence>
<keyword evidence="6 9" id="KW-0949">S-adenosyl-L-methionine</keyword>
<dbReference type="EC" id="2.1.1.220" evidence="2 9"/>
<accession>A0A2T0FJM2</accession>
<dbReference type="PIRSF" id="PIRSF017269">
    <property type="entry name" value="GCD14"/>
    <property type="match status" value="1"/>
</dbReference>
<evidence type="ECO:0000259" key="11">
    <source>
        <dbReference type="Pfam" id="PF08704"/>
    </source>
</evidence>
<evidence type="ECO:0000256" key="3">
    <source>
        <dbReference type="ARBA" id="ARBA00015963"/>
    </source>
</evidence>
<comment type="function">
    <text evidence="9">Catalytic subunit of tRNA (adenine-N(1)-)-methyltransferase, which catalyzes the formation of N(1)-methyladenine at position 58 (m1A58) in initiator methionyl-tRNA.</text>
</comment>
<dbReference type="GO" id="GO:0160107">
    <property type="term" value="F:tRNA (adenine(58)-N1)-methyltransferase activity"/>
    <property type="evidence" value="ECO:0007669"/>
    <property type="project" value="UniProtKB-EC"/>
</dbReference>
<evidence type="ECO:0000256" key="7">
    <source>
        <dbReference type="ARBA" id="ARBA00022694"/>
    </source>
</evidence>
<dbReference type="Gene3D" id="3.10.330.20">
    <property type="match status" value="1"/>
</dbReference>
<dbReference type="PANTHER" id="PTHR12133">
    <property type="entry name" value="TRNA (ADENINE(58)-N(1))-METHYLTRANSFERASE"/>
    <property type="match status" value="1"/>
</dbReference>
<keyword evidence="13" id="KW-1185">Reference proteome</keyword>
<keyword evidence="8 9" id="KW-0539">Nucleus</keyword>
<evidence type="ECO:0000256" key="2">
    <source>
        <dbReference type="ARBA" id="ARBA00012796"/>
    </source>
</evidence>
<feature type="binding site" evidence="10">
    <location>
        <position position="135"/>
    </location>
    <ligand>
        <name>S-adenosyl-L-methionine</name>
        <dbReference type="ChEBI" id="CHEBI:59789"/>
    </ligand>
</feature>
<dbReference type="Gene3D" id="3.40.50.150">
    <property type="entry name" value="Vaccinia Virus protein VP39"/>
    <property type="match status" value="1"/>
</dbReference>
<evidence type="ECO:0000256" key="1">
    <source>
        <dbReference type="ARBA" id="ARBA00004123"/>
    </source>
</evidence>
<evidence type="ECO:0000313" key="13">
    <source>
        <dbReference type="Proteomes" id="UP000238350"/>
    </source>
</evidence>
<dbReference type="SUPFAM" id="SSF53335">
    <property type="entry name" value="S-adenosyl-L-methionine-dependent methyltransferases"/>
    <property type="match status" value="1"/>
</dbReference>
<name>A0A2T0FJM2_9ASCO</name>
<organism evidence="12 13">
    <name type="scientific">Wickerhamiella sorbophila</name>
    <dbReference type="NCBI Taxonomy" id="45607"/>
    <lineage>
        <taxon>Eukaryota</taxon>
        <taxon>Fungi</taxon>
        <taxon>Dikarya</taxon>
        <taxon>Ascomycota</taxon>
        <taxon>Saccharomycotina</taxon>
        <taxon>Dipodascomycetes</taxon>
        <taxon>Dipodascales</taxon>
        <taxon>Trichomonascaceae</taxon>
        <taxon>Wickerhamiella</taxon>
    </lineage>
</organism>
<dbReference type="InterPro" id="IPR049470">
    <property type="entry name" value="TRM61_C"/>
</dbReference>
<dbReference type="GO" id="GO:0005634">
    <property type="term" value="C:nucleus"/>
    <property type="evidence" value="ECO:0007669"/>
    <property type="project" value="UniProtKB-SubCell"/>
</dbReference>
<keyword evidence="5 9" id="KW-0808">Transferase</keyword>
<dbReference type="InterPro" id="IPR014816">
    <property type="entry name" value="tRNA_MeTrfase_Gcd14"/>
</dbReference>
<evidence type="ECO:0000256" key="5">
    <source>
        <dbReference type="ARBA" id="ARBA00022679"/>
    </source>
</evidence>
<proteinExistence type="inferred from homology"/>
<dbReference type="Pfam" id="PF08704">
    <property type="entry name" value="GCD14"/>
    <property type="match status" value="1"/>
</dbReference>
<comment type="catalytic activity">
    <reaction evidence="9">
        <text>adenosine(58) in tRNA + S-adenosyl-L-methionine = N(1)-methyladenosine(58) in tRNA + S-adenosyl-L-homocysteine + H(+)</text>
        <dbReference type="Rhea" id="RHEA:43152"/>
        <dbReference type="Rhea" id="RHEA-COMP:10365"/>
        <dbReference type="Rhea" id="RHEA-COMP:10366"/>
        <dbReference type="ChEBI" id="CHEBI:15378"/>
        <dbReference type="ChEBI" id="CHEBI:57856"/>
        <dbReference type="ChEBI" id="CHEBI:59789"/>
        <dbReference type="ChEBI" id="CHEBI:74411"/>
        <dbReference type="ChEBI" id="CHEBI:74491"/>
        <dbReference type="EC" id="2.1.1.220"/>
    </reaction>
</comment>
<dbReference type="GeneID" id="36516562"/>
<keyword evidence="7 9" id="KW-0819">tRNA processing</keyword>
<dbReference type="EMBL" id="NDIQ01000021">
    <property type="protein sequence ID" value="PRT55194.1"/>
    <property type="molecule type" value="Genomic_DNA"/>
</dbReference>
<dbReference type="GO" id="GO:0031515">
    <property type="term" value="C:tRNA (m1A) methyltransferase complex"/>
    <property type="evidence" value="ECO:0007669"/>
    <property type="project" value="UniProtKB-UniRule"/>
</dbReference>
<evidence type="ECO:0000256" key="6">
    <source>
        <dbReference type="ARBA" id="ARBA00022691"/>
    </source>
</evidence>
<evidence type="ECO:0000256" key="9">
    <source>
        <dbReference type="PIRNR" id="PIRNR017269"/>
    </source>
</evidence>
<comment type="subcellular location">
    <subcellularLocation>
        <location evidence="1 9">Nucleus</location>
    </subcellularLocation>
</comment>